<dbReference type="InterPro" id="IPR031107">
    <property type="entry name" value="Small_HSP"/>
</dbReference>
<dbReference type="CDD" id="cd06464">
    <property type="entry name" value="ACD_sHsps-like"/>
    <property type="match status" value="1"/>
</dbReference>
<evidence type="ECO:0000256" key="4">
    <source>
        <dbReference type="SAM" id="MobiDB-lite"/>
    </source>
</evidence>
<evidence type="ECO:0000313" key="6">
    <source>
        <dbReference type="EMBL" id="KAG2447147.1"/>
    </source>
</evidence>
<dbReference type="PROSITE" id="PS01031">
    <property type="entry name" value="SHSP"/>
    <property type="match status" value="1"/>
</dbReference>
<evidence type="ECO:0000256" key="1">
    <source>
        <dbReference type="ARBA" id="ARBA00023016"/>
    </source>
</evidence>
<dbReference type="Proteomes" id="UP000613740">
    <property type="component" value="Unassembled WGS sequence"/>
</dbReference>
<proteinExistence type="inferred from homology"/>
<evidence type="ECO:0000259" key="5">
    <source>
        <dbReference type="PROSITE" id="PS01031"/>
    </source>
</evidence>
<dbReference type="SUPFAM" id="SSF49764">
    <property type="entry name" value="HSP20-like chaperones"/>
    <property type="match status" value="1"/>
</dbReference>
<evidence type="ECO:0000313" key="7">
    <source>
        <dbReference type="Proteomes" id="UP000613740"/>
    </source>
</evidence>
<dbReference type="OrthoDB" id="539111at2759"/>
<keyword evidence="7" id="KW-1185">Reference proteome</keyword>
<feature type="domain" description="SHSP" evidence="5">
    <location>
        <begin position="82"/>
        <end position="203"/>
    </location>
</feature>
<dbReference type="Gene3D" id="2.60.40.790">
    <property type="match status" value="1"/>
</dbReference>
<keyword evidence="1" id="KW-0346">Stress response</keyword>
<reference evidence="6" key="1">
    <citation type="journal article" date="2020" name="bioRxiv">
        <title>Comparative genomics of Chlamydomonas.</title>
        <authorList>
            <person name="Craig R.J."/>
            <person name="Hasan A.R."/>
            <person name="Ness R.W."/>
            <person name="Keightley P.D."/>
        </authorList>
    </citation>
    <scope>NUCLEOTIDE SEQUENCE</scope>
    <source>
        <strain evidence="6">CCAP 11/173</strain>
    </source>
</reference>
<evidence type="ECO:0000256" key="3">
    <source>
        <dbReference type="RuleBase" id="RU003616"/>
    </source>
</evidence>
<dbReference type="PANTHER" id="PTHR11527">
    <property type="entry name" value="HEAT-SHOCK PROTEIN 20 FAMILY MEMBER"/>
    <property type="match status" value="1"/>
</dbReference>
<comment type="caution">
    <text evidence="6">The sequence shown here is derived from an EMBL/GenBank/DDBJ whole genome shotgun (WGS) entry which is preliminary data.</text>
</comment>
<dbReference type="AlphaFoldDB" id="A0A835WGM0"/>
<dbReference type="EMBL" id="JAEHOD010000023">
    <property type="protein sequence ID" value="KAG2447147.1"/>
    <property type="molecule type" value="Genomic_DNA"/>
</dbReference>
<feature type="region of interest" description="Disordered" evidence="4">
    <location>
        <begin position="127"/>
        <end position="146"/>
    </location>
</feature>
<dbReference type="InterPro" id="IPR002068">
    <property type="entry name" value="A-crystallin/Hsp20_dom"/>
</dbReference>
<dbReference type="InterPro" id="IPR008978">
    <property type="entry name" value="HSP20-like_chaperone"/>
</dbReference>
<protein>
    <recommendedName>
        <fullName evidence="5">SHSP domain-containing protein</fullName>
    </recommendedName>
</protein>
<sequence>MALLLRRLNIVARATPVRRYPAAPLTHFARPKSMARKLMEPFTDMLGLFGAPTPLLHEFAEMGVTNGTIDGLFDEMLPAKFLTKMAQLHPMHINVHATCYEVKADVPGMAPQDIRVEVMPGRMLKVSGDRTTSSTFPDTTTAPKTQQTPEVYESFNFERSFGLPSDADVEAVTAVLDKGVLTITVPRRVVEQPAPRRVAVHRHPPTGARKPF</sequence>
<feature type="compositionally biased region" description="Low complexity" evidence="4">
    <location>
        <begin position="131"/>
        <end position="141"/>
    </location>
</feature>
<evidence type="ECO:0000256" key="2">
    <source>
        <dbReference type="PROSITE-ProRule" id="PRU00285"/>
    </source>
</evidence>
<comment type="similarity">
    <text evidence="2 3">Belongs to the small heat shock protein (HSP20) family.</text>
</comment>
<name>A0A835WGM0_9CHLO</name>
<gene>
    <name evidence="6" type="ORF">HYH02_007893</name>
</gene>
<dbReference type="Pfam" id="PF00011">
    <property type="entry name" value="HSP20"/>
    <property type="match status" value="1"/>
</dbReference>
<organism evidence="6 7">
    <name type="scientific">Chlamydomonas schloesseri</name>
    <dbReference type="NCBI Taxonomy" id="2026947"/>
    <lineage>
        <taxon>Eukaryota</taxon>
        <taxon>Viridiplantae</taxon>
        <taxon>Chlorophyta</taxon>
        <taxon>core chlorophytes</taxon>
        <taxon>Chlorophyceae</taxon>
        <taxon>CS clade</taxon>
        <taxon>Chlamydomonadales</taxon>
        <taxon>Chlamydomonadaceae</taxon>
        <taxon>Chlamydomonas</taxon>
    </lineage>
</organism>
<accession>A0A835WGM0</accession>